<dbReference type="EMBL" id="CAUYUJ010019700">
    <property type="protein sequence ID" value="CAK0893022.1"/>
    <property type="molecule type" value="Genomic_DNA"/>
</dbReference>
<proteinExistence type="predicted"/>
<gene>
    <name evidence="2" type="ORF">PCOR1329_LOCUS72515</name>
</gene>
<evidence type="ECO:0000313" key="3">
    <source>
        <dbReference type="Proteomes" id="UP001189429"/>
    </source>
</evidence>
<accession>A0ABN9X194</accession>
<dbReference type="Proteomes" id="UP001189429">
    <property type="component" value="Unassembled WGS sequence"/>
</dbReference>
<protein>
    <submittedName>
        <fullName evidence="2">Uncharacterized protein</fullName>
    </submittedName>
</protein>
<reference evidence="2" key="1">
    <citation type="submission" date="2023-10" db="EMBL/GenBank/DDBJ databases">
        <authorList>
            <person name="Chen Y."/>
            <person name="Shah S."/>
            <person name="Dougan E. K."/>
            <person name="Thang M."/>
            <person name="Chan C."/>
        </authorList>
    </citation>
    <scope>NUCLEOTIDE SEQUENCE [LARGE SCALE GENOMIC DNA]</scope>
</reference>
<sequence>MLHAAQGLPWSSRGPRAVAAAPAGGGGCWPGAFGGVQPPRPLTRPRPRRALAALARWFSKQYVEIHVHAASGAEAALASQAAAELAAVALGSTPCVAGQGGACAERWRCGPEAEARRGQGVHCGGGEAWKALAATLPGGRYSFASGARLRRYADEQAAIVGYAQARGAGAGSRVRPPAAARALIDMSLGVLGGAEATSAEEFQWEFRVAELTDDYQPLQVDVTVVHPGLVSDGAGIAVPIAPTSKVRGVLTLALPADVCPWLSPHFAVLGDPSMLLPAEDGQMATVAFLRVNAEGGGWMGPDLDAVLGGALGSGPWRGLLCVRWPPPEPEPGVGDQVVGPDGQPLPGATAPPGAGAAAAAARWEPWSPPAGPEHGISDAQARRGAQRQRQPAGSGRATVATQAAMLERLESSNQDVLRRVFAPEAAGGRCSAAAPPGDADPPRAELGAGGPPLAAAPARRRDAARRSPRPSQVLGAPPAEGGDWAAVAWALSAAGTPPLARFGQPAGVAAASRAGADMGTIRSARADFARHRGVQLAEVAEGEVRRSPVGIATWCQATAAAPAAAPPPRAAAPQPAGATPAGLAARWAAVAELQRIPAGGAPHALAGILRPGLDDGPGVAGEMPGARGAAGMEMLRRDLQMRPAAWSNMIRGNTELALAGANDDPDPRVCSIEEFVVRAGSINRGNRTAAHLGFGLARVADLMARGQREMAEAVVLLLLTALEQAQRNNGRWQLSWLLTHLPEQPWLQMASGHSGSVDSLRAFGHLAGPTWAAAAMAYTKGAASLADARRKFNDDRGSGGRVAGAAGLLEGLAAGVPRAQIGIVRRLLQIAELQVNLMVVACSFLALGSTRWCPASCKTGMGLTDLQRDRLPHLLALAKQWSRAPYRMSSRGKIKIQGLLEFAMQLRGAAPGQPGRALPPLAVSPFAASRASLCKQEAHFDPVHRLPVFEAAAYVDPSPIERDQPIEHGLKTMRQRLVSGHALCDFELQGDFVPVLFAEFSPAVLQAGGSLADAVRARRRRLFPRGPRAELLQMDDRVGIGQRARGSRRLPPALVSLLAGAREQCAKVGLKALGDKRVAGDAGGFALGAEVLSSGHIGAERPRRAGLALLSSGIAAHGIADGALLRRSVASLVHVMGFRRPAMCLVDEGLMLLSMLAPALVTKLKAKVAPRVVCSDASHLNVSAVVADVAQHIVREIWRHRDQRGWYIPLNCKEVAYISVDKRPEDRAWLQDIDEELRPCTKVPRWHLLEAHAAAGLRVGPRIDPKMHPMWDLRSTRIVEWVLFLIMNEWVAYVHCAPPCTTFSVARQPRLRSRTQPLGLAAANEAAQLGNVLLFRVLLILWAARTCGARGSFEHLAGACTWHVPAMKMLFGKADCGTLDFAACSFGVPFQMPTRQGLVHADFLLPLARPCVHGRRARGRPLLGAARTSPAAAYSNQLCAVWAELSRAHLVKAGGPSEPAPARADAAGRLEQPFVDDLIRCCRWRAFCCDPCPPAVHINRLEIRARMRARSRAARQELGARQSFLLDSTVALGARAKGRSAWRALNDDLELGLPDVLGFDVYPGYDFAPTRLIPSEWCRLIVKLVQLWQLKEFDSALGYLGAGPLRAACSWTAAAALMMMFALMIITGVNGAPVAGEAPAARPAVDLRPWPQTTAKTAQMRQLLFLKFESWLLKLDGRCSLGALVAQVPRVVANVVAAYGQVLYSRGRSLNHSTETINAVVGVEWSLRRHMGAAWEVAQAWQFAVPTRHPCPAPVPVLRALVALALSWGWADVAVLILLAFTCVLRPGEARGLCFSDSLLPSQLMSDDEVCYVRVRQPKARWAVARMEHARCDEVILVRLLERLAEGQQRGQRIFRGSYPHFRRCNDALVQFFGVAAAETRGLVPRRRRHFIFPEVRGLASHAVARAVEAARAHGDLHPGVAAVAFVPNLAQASRQLVASFAAALPGLLARAIDGLERGKI</sequence>
<keyword evidence="3" id="KW-1185">Reference proteome</keyword>
<feature type="compositionally biased region" description="Low complexity" evidence="1">
    <location>
        <begin position="387"/>
        <end position="397"/>
    </location>
</feature>
<organism evidence="2 3">
    <name type="scientific">Prorocentrum cordatum</name>
    <dbReference type="NCBI Taxonomy" id="2364126"/>
    <lineage>
        <taxon>Eukaryota</taxon>
        <taxon>Sar</taxon>
        <taxon>Alveolata</taxon>
        <taxon>Dinophyceae</taxon>
        <taxon>Prorocentrales</taxon>
        <taxon>Prorocentraceae</taxon>
        <taxon>Prorocentrum</taxon>
    </lineage>
</organism>
<evidence type="ECO:0000313" key="2">
    <source>
        <dbReference type="EMBL" id="CAK0893022.1"/>
    </source>
</evidence>
<feature type="region of interest" description="Disordered" evidence="1">
    <location>
        <begin position="428"/>
        <end position="479"/>
    </location>
</feature>
<name>A0ABN9X194_9DINO</name>
<feature type="region of interest" description="Disordered" evidence="1">
    <location>
        <begin position="323"/>
        <end position="399"/>
    </location>
</feature>
<feature type="compositionally biased region" description="Low complexity" evidence="1">
    <location>
        <begin position="331"/>
        <end position="361"/>
    </location>
</feature>
<evidence type="ECO:0000256" key="1">
    <source>
        <dbReference type="SAM" id="MobiDB-lite"/>
    </source>
</evidence>
<comment type="caution">
    <text evidence="2">The sequence shown here is derived from an EMBL/GenBank/DDBJ whole genome shotgun (WGS) entry which is preliminary data.</text>
</comment>